<accession>A0A5J5EUR4</accession>
<keyword evidence="10 12" id="KW-0675">Receptor</keyword>
<dbReference type="InterPro" id="IPR027417">
    <property type="entry name" value="P-loop_NTPase"/>
</dbReference>
<evidence type="ECO:0000256" key="7">
    <source>
        <dbReference type="ARBA" id="ARBA00022989"/>
    </source>
</evidence>
<keyword evidence="5" id="KW-0547">Nucleotide-binding</keyword>
<comment type="similarity">
    <text evidence="2">Belongs to the SRP receptor beta subunit family.</text>
</comment>
<evidence type="ECO:0000313" key="13">
    <source>
        <dbReference type="Proteomes" id="UP000326924"/>
    </source>
</evidence>
<keyword evidence="13" id="KW-1185">Reference proteome</keyword>
<dbReference type="GO" id="GO:0005789">
    <property type="term" value="C:endoplasmic reticulum membrane"/>
    <property type="evidence" value="ECO:0007669"/>
    <property type="project" value="UniProtKB-SubCell"/>
</dbReference>
<dbReference type="InParanoid" id="A0A5J5EUR4"/>
<dbReference type="EMBL" id="VXIS01000109">
    <property type="protein sequence ID" value="KAA8904405.1"/>
    <property type="molecule type" value="Genomic_DNA"/>
</dbReference>
<protein>
    <recommendedName>
        <fullName evidence="3">Signal recognition particle receptor subunit beta</fullName>
    </recommendedName>
</protein>
<comment type="subcellular location">
    <subcellularLocation>
        <location evidence="1">Endoplasmic reticulum membrane</location>
        <topology evidence="1">Single-pass membrane protein</topology>
    </subcellularLocation>
</comment>
<dbReference type="FunCoup" id="A0A5J5EUR4">
    <property type="interactions" value="675"/>
</dbReference>
<feature type="transmembrane region" description="Helical" evidence="11">
    <location>
        <begin position="20"/>
        <end position="39"/>
    </location>
</feature>
<dbReference type="Pfam" id="PF09439">
    <property type="entry name" value="SRPRB"/>
    <property type="match status" value="1"/>
</dbReference>
<evidence type="ECO:0000256" key="5">
    <source>
        <dbReference type="ARBA" id="ARBA00022741"/>
    </source>
</evidence>
<dbReference type="SUPFAM" id="SSF52540">
    <property type="entry name" value="P-loop containing nucleoside triphosphate hydrolases"/>
    <property type="match status" value="1"/>
</dbReference>
<keyword evidence="7 11" id="KW-1133">Transmembrane helix</keyword>
<evidence type="ECO:0000256" key="9">
    <source>
        <dbReference type="ARBA" id="ARBA00023136"/>
    </source>
</evidence>
<keyword evidence="9 11" id="KW-0472">Membrane</keyword>
<keyword evidence="4 11" id="KW-0812">Transmembrane</keyword>
<evidence type="ECO:0000256" key="3">
    <source>
        <dbReference type="ARBA" id="ARBA00020256"/>
    </source>
</evidence>
<keyword evidence="6" id="KW-0256">Endoplasmic reticulum</keyword>
<dbReference type="GO" id="GO:0005525">
    <property type="term" value="F:GTP binding"/>
    <property type="evidence" value="ECO:0007669"/>
    <property type="project" value="UniProtKB-KW"/>
</dbReference>
<evidence type="ECO:0000256" key="2">
    <source>
        <dbReference type="ARBA" id="ARBA00005619"/>
    </source>
</evidence>
<evidence type="ECO:0000313" key="12">
    <source>
        <dbReference type="EMBL" id="KAA8904405.1"/>
    </source>
</evidence>
<dbReference type="InterPro" id="IPR019009">
    <property type="entry name" value="SRP_receptor_beta_su"/>
</dbReference>
<comment type="caution">
    <text evidence="12">The sequence shown here is derived from an EMBL/GenBank/DDBJ whole genome shotgun (WGS) entry which is preliminary data.</text>
</comment>
<dbReference type="AlphaFoldDB" id="A0A5J5EUR4"/>
<dbReference type="Proteomes" id="UP000326924">
    <property type="component" value="Unassembled WGS sequence"/>
</dbReference>
<proteinExistence type="inferred from homology"/>
<reference evidence="12 13" key="1">
    <citation type="submission" date="2019-09" db="EMBL/GenBank/DDBJ databases">
        <title>Draft genome of the ectomycorrhizal ascomycete Sphaerosporella brunnea.</title>
        <authorList>
            <consortium name="DOE Joint Genome Institute"/>
            <person name="Benucci G.M."/>
            <person name="Marozzi G."/>
            <person name="Antonielli L."/>
            <person name="Sanchez S."/>
            <person name="Marco P."/>
            <person name="Wang X."/>
            <person name="Falini L.B."/>
            <person name="Barry K."/>
            <person name="Haridas S."/>
            <person name="Lipzen A."/>
            <person name="Labutti K."/>
            <person name="Grigoriev I.V."/>
            <person name="Murat C."/>
            <person name="Martin F."/>
            <person name="Albertini E."/>
            <person name="Donnini D."/>
            <person name="Bonito G."/>
        </authorList>
    </citation>
    <scope>NUCLEOTIDE SEQUENCE [LARGE SCALE GENOMIC DNA]</scope>
    <source>
        <strain evidence="12 13">Sb_GMNB300</strain>
    </source>
</reference>
<sequence>MANPLLGIIDAIFAPSPLGFFLAVLAIFTVPILLHSFVFRPRGSQTLPTFLLLGPSSSGKTTLLTAFASPTPSETRVSQAPLSLEASIPATLTASSKFRSSNDPSLRGTQKFILQDTPGHGKLRPRAAEMLTKDTRGVVFVVDASTTDWSDAAEYLYTVLLRIQKLQESSSAGKGARTFNVLIACNKSDLFTALPAQRVRKLLEHELGRIREAKARGIVGVGEEDREDEDWLGEGGSGDFTFESLEEVGCVVDFRLGSNRGDDGWRKQLNEWIGSCL</sequence>
<evidence type="ECO:0000256" key="10">
    <source>
        <dbReference type="ARBA" id="ARBA00023170"/>
    </source>
</evidence>
<evidence type="ECO:0000256" key="6">
    <source>
        <dbReference type="ARBA" id="ARBA00022824"/>
    </source>
</evidence>
<name>A0A5J5EUR4_9PEZI</name>
<evidence type="ECO:0000256" key="8">
    <source>
        <dbReference type="ARBA" id="ARBA00023134"/>
    </source>
</evidence>
<gene>
    <name evidence="12" type="ORF">FN846DRAFT_34866</name>
</gene>
<keyword evidence="8" id="KW-0342">GTP-binding</keyword>
<evidence type="ECO:0000256" key="11">
    <source>
        <dbReference type="SAM" id="Phobius"/>
    </source>
</evidence>
<dbReference type="OrthoDB" id="41266at2759"/>
<dbReference type="CDD" id="cd04105">
    <property type="entry name" value="SR_beta"/>
    <property type="match status" value="1"/>
</dbReference>
<dbReference type="Gene3D" id="3.40.50.300">
    <property type="entry name" value="P-loop containing nucleotide triphosphate hydrolases"/>
    <property type="match status" value="1"/>
</dbReference>
<evidence type="ECO:0000256" key="1">
    <source>
        <dbReference type="ARBA" id="ARBA00004389"/>
    </source>
</evidence>
<evidence type="ECO:0000256" key="4">
    <source>
        <dbReference type="ARBA" id="ARBA00022692"/>
    </source>
</evidence>
<organism evidence="12 13">
    <name type="scientific">Sphaerosporella brunnea</name>
    <dbReference type="NCBI Taxonomy" id="1250544"/>
    <lineage>
        <taxon>Eukaryota</taxon>
        <taxon>Fungi</taxon>
        <taxon>Dikarya</taxon>
        <taxon>Ascomycota</taxon>
        <taxon>Pezizomycotina</taxon>
        <taxon>Pezizomycetes</taxon>
        <taxon>Pezizales</taxon>
        <taxon>Pyronemataceae</taxon>
        <taxon>Sphaerosporella</taxon>
    </lineage>
</organism>